<evidence type="ECO:0000313" key="3">
    <source>
        <dbReference type="Proteomes" id="UP000664169"/>
    </source>
</evidence>
<feature type="compositionally biased region" description="Basic and acidic residues" evidence="1">
    <location>
        <begin position="66"/>
        <end position="77"/>
    </location>
</feature>
<dbReference type="Proteomes" id="UP000664169">
    <property type="component" value="Unassembled WGS sequence"/>
</dbReference>
<name>A0A8H3FC32_9LECA</name>
<feature type="compositionally biased region" description="Low complexity" evidence="1">
    <location>
        <begin position="48"/>
        <end position="61"/>
    </location>
</feature>
<feature type="region of interest" description="Disordered" evidence="1">
    <location>
        <begin position="1"/>
        <end position="77"/>
    </location>
</feature>
<dbReference type="SUPFAM" id="SSF53300">
    <property type="entry name" value="vWA-like"/>
    <property type="match status" value="1"/>
</dbReference>
<accession>A0A8H3FC32</accession>
<comment type="caution">
    <text evidence="2">The sequence shown here is derived from an EMBL/GenBank/DDBJ whole genome shotgun (WGS) entry which is preliminary data.</text>
</comment>
<keyword evidence="3" id="KW-1185">Reference proteome</keyword>
<organism evidence="2 3">
    <name type="scientific">Gomphillus americanus</name>
    <dbReference type="NCBI Taxonomy" id="1940652"/>
    <lineage>
        <taxon>Eukaryota</taxon>
        <taxon>Fungi</taxon>
        <taxon>Dikarya</taxon>
        <taxon>Ascomycota</taxon>
        <taxon>Pezizomycotina</taxon>
        <taxon>Lecanoromycetes</taxon>
        <taxon>OSLEUM clade</taxon>
        <taxon>Ostropomycetidae</taxon>
        <taxon>Ostropales</taxon>
        <taxon>Graphidaceae</taxon>
        <taxon>Gomphilloideae</taxon>
        <taxon>Gomphillus</taxon>
    </lineage>
</organism>
<dbReference type="AlphaFoldDB" id="A0A8H3FC32"/>
<dbReference type="OrthoDB" id="2142040at2759"/>
<proteinExistence type="predicted"/>
<feature type="compositionally biased region" description="Low complexity" evidence="1">
    <location>
        <begin position="9"/>
        <end position="22"/>
    </location>
</feature>
<sequence length="366" mass="40209">MRKFKQLLSGGKASEASSSKPASKSEDAQNGSVGSSGRKEDPKRHTSSKSSTSKEGTSSRRPSIMLERDKDQAGKDHSALVQEIERQAKALLPEPPKASVRQVGGGYLAPSHTRSQQKPYKLCYLPTIQSQDEIQASSSSASANNLVQFEEYPFLKSLETVFVIDDSASMAERWEDVSSALQVLVPTCAQYLYSGIEVGFPNRKGRFLHAKSAADVTTMFEDTKTKGPTPIGEMLAMILRGYLQRFEKWSSDEFKALNAVVITSGMPTDDSPYFELRKVIERNALKLKRLNASASQVGVHFFQVGQDAKAADFLQKLDDDCKNGKFARDIVDTKTFRTYDGILSPETVFGAIGDRLARTNKGKGKA</sequence>
<evidence type="ECO:0000313" key="2">
    <source>
        <dbReference type="EMBL" id="CAF9923246.1"/>
    </source>
</evidence>
<protein>
    <recommendedName>
        <fullName evidence="4">VWFA domain-containing protein</fullName>
    </recommendedName>
</protein>
<dbReference type="EMBL" id="CAJPDQ010000019">
    <property type="protein sequence ID" value="CAF9923246.1"/>
    <property type="molecule type" value="Genomic_DNA"/>
</dbReference>
<gene>
    <name evidence="2" type="ORF">GOMPHAMPRED_002787</name>
</gene>
<reference evidence="2" key="1">
    <citation type="submission" date="2021-03" db="EMBL/GenBank/DDBJ databases">
        <authorList>
            <person name="Tagirdzhanova G."/>
        </authorList>
    </citation>
    <scope>NUCLEOTIDE SEQUENCE</scope>
</reference>
<evidence type="ECO:0000256" key="1">
    <source>
        <dbReference type="SAM" id="MobiDB-lite"/>
    </source>
</evidence>
<dbReference type="Gene3D" id="3.40.50.410">
    <property type="entry name" value="von Willebrand factor, type A domain"/>
    <property type="match status" value="1"/>
</dbReference>
<evidence type="ECO:0008006" key="4">
    <source>
        <dbReference type="Google" id="ProtNLM"/>
    </source>
</evidence>
<dbReference type="PANTHER" id="PTHR34706">
    <property type="entry name" value="SLR1338 PROTEIN"/>
    <property type="match status" value="1"/>
</dbReference>
<dbReference type="InterPro" id="IPR036465">
    <property type="entry name" value="vWFA_dom_sf"/>
</dbReference>
<dbReference type="PANTHER" id="PTHR34706:SF1">
    <property type="entry name" value="VWFA DOMAIN-CONTAINING PROTEIN"/>
    <property type="match status" value="1"/>
</dbReference>